<evidence type="ECO:0000313" key="3">
    <source>
        <dbReference type="Proteomes" id="UP000664991"/>
    </source>
</evidence>
<accession>A0A836A359</accession>
<dbReference type="EMBL" id="JAEMGP010000013">
    <property type="protein sequence ID" value="KAG5201998.1"/>
    <property type="molecule type" value="Genomic_DNA"/>
</dbReference>
<feature type="compositionally biased region" description="Low complexity" evidence="1">
    <location>
        <begin position="79"/>
        <end position="93"/>
    </location>
</feature>
<organism evidence="2 3">
    <name type="scientific">Ovis aries</name>
    <name type="common">Sheep</name>
    <dbReference type="NCBI Taxonomy" id="9940"/>
    <lineage>
        <taxon>Eukaryota</taxon>
        <taxon>Metazoa</taxon>
        <taxon>Chordata</taxon>
        <taxon>Craniata</taxon>
        <taxon>Vertebrata</taxon>
        <taxon>Euteleostomi</taxon>
        <taxon>Mammalia</taxon>
        <taxon>Eutheria</taxon>
        <taxon>Laurasiatheria</taxon>
        <taxon>Artiodactyla</taxon>
        <taxon>Ruminantia</taxon>
        <taxon>Pecora</taxon>
        <taxon>Bovidae</taxon>
        <taxon>Caprinae</taxon>
        <taxon>Ovis</taxon>
    </lineage>
</organism>
<proteinExistence type="predicted"/>
<comment type="caution">
    <text evidence="2">The sequence shown here is derived from an EMBL/GenBank/DDBJ whole genome shotgun (WGS) entry which is preliminary data.</text>
</comment>
<dbReference type="AlphaFoldDB" id="A0A836A359"/>
<sequence length="155" mass="16330">MLTGLPGQGLLPNADRSQQPPGDSSRVPPCSPKDSPCLFLNPDRERAADGRAASAALSPEPTETSAGAEAEPPAERQRGSSSRSFSEALSSGRARGPRDLTNSSRTGMEPEPPAVEAESYPLDRQASSSSSHLYPSRGLGTFQMVLQEKATHLQS</sequence>
<gene>
    <name evidence="2" type="ORF">JEQ12_004761</name>
</gene>
<feature type="region of interest" description="Disordered" evidence="1">
    <location>
        <begin position="1"/>
        <end position="136"/>
    </location>
</feature>
<dbReference type="Proteomes" id="UP000664991">
    <property type="component" value="Unassembled WGS sequence"/>
</dbReference>
<protein>
    <submittedName>
        <fullName evidence="2">Uncharacterized protein</fullName>
    </submittedName>
</protein>
<evidence type="ECO:0000256" key="1">
    <source>
        <dbReference type="SAM" id="MobiDB-lite"/>
    </source>
</evidence>
<name>A0A836A359_SHEEP</name>
<evidence type="ECO:0000313" key="2">
    <source>
        <dbReference type="EMBL" id="KAG5201998.1"/>
    </source>
</evidence>
<reference evidence="2 3" key="1">
    <citation type="submission" date="2020-12" db="EMBL/GenBank/DDBJ databases">
        <title>De novo assembly of Tibetan sheep genome.</title>
        <authorList>
            <person name="Li X."/>
        </authorList>
    </citation>
    <scope>NUCLEOTIDE SEQUENCE [LARGE SCALE GENOMIC DNA]</scope>
    <source>
        <tissue evidence="2">Heart</tissue>
    </source>
</reference>